<organism evidence="1 2">
    <name type="scientific">Pontibacter ramchanderi</name>
    <dbReference type="NCBI Taxonomy" id="1179743"/>
    <lineage>
        <taxon>Bacteria</taxon>
        <taxon>Pseudomonadati</taxon>
        <taxon>Bacteroidota</taxon>
        <taxon>Cytophagia</taxon>
        <taxon>Cytophagales</taxon>
        <taxon>Hymenobacteraceae</taxon>
        <taxon>Pontibacter</taxon>
    </lineage>
</organism>
<accession>A0A2N3UC01</accession>
<sequence length="374" mass="42909">MPAAPSDFFKTERIAQEIKAELLPRLFEVWATTVLQQIPSPEVPLVFLDAQTGLDSDDTTPAALQLLRQVYKSTGSRVDLNKGISTLYYDADPSALVTLQRKVEQLPFYHDLIHLPILLSETDDDTLTAQLLESVQPDLAFLDPSLEGIAQQLLLSALRAGRTDLIMLFNPKLLEHAIRKAKANSLWHQFLGEGLEQVKTFYRQHKNTERREEYILNCFEEIFRRNGFLTLCFRINAPDKKQTSHYLVFTAKSNQVYLRLKELLEGYSDYQEDGVPLFGANLQQQQTALFHEHYQYSIVSLAQELSHSQAAYNNRTIQHIYEKHSTGTHYTLENYKVAFEKLMRLGRVRFINPKTGQPVSKLTTTSLIRYSAKV</sequence>
<dbReference type="AlphaFoldDB" id="A0A2N3UC01"/>
<dbReference type="EMBL" id="PJMU01000002">
    <property type="protein sequence ID" value="PKV66886.1"/>
    <property type="molecule type" value="Genomic_DNA"/>
</dbReference>
<evidence type="ECO:0008006" key="3">
    <source>
        <dbReference type="Google" id="ProtNLM"/>
    </source>
</evidence>
<dbReference type="Proteomes" id="UP000233782">
    <property type="component" value="Unassembled WGS sequence"/>
</dbReference>
<evidence type="ECO:0000313" key="2">
    <source>
        <dbReference type="Proteomes" id="UP000233782"/>
    </source>
</evidence>
<evidence type="ECO:0000313" key="1">
    <source>
        <dbReference type="EMBL" id="PKV66886.1"/>
    </source>
</evidence>
<gene>
    <name evidence="1" type="ORF">BD749_2021</name>
</gene>
<reference evidence="1 2" key="1">
    <citation type="submission" date="2017-12" db="EMBL/GenBank/DDBJ databases">
        <title>Genomic Encyclopedia of Type Strains, Phase III (KMG-III): the genomes of soil and plant-associated and newly described type strains.</title>
        <authorList>
            <person name="Whitman W."/>
        </authorList>
    </citation>
    <scope>NUCLEOTIDE SEQUENCE [LARGE SCALE GENOMIC DNA]</scope>
    <source>
        <strain evidence="1 2">LP43</strain>
    </source>
</reference>
<name>A0A2N3UC01_9BACT</name>
<dbReference type="RefSeq" id="WP_245868992.1">
    <property type="nucleotide sequence ID" value="NZ_PJMU01000002.1"/>
</dbReference>
<proteinExistence type="predicted"/>
<protein>
    <recommendedName>
        <fullName evidence="3">Three-Cys-motif partner protein</fullName>
    </recommendedName>
</protein>
<comment type="caution">
    <text evidence="1">The sequence shown here is derived from an EMBL/GenBank/DDBJ whole genome shotgun (WGS) entry which is preliminary data.</text>
</comment>
<keyword evidence="2" id="KW-1185">Reference proteome</keyword>